<accession>A0AAW2V3A7</accession>
<name>A0AAW2V3A7_SESRA</name>
<feature type="domain" description="Endonuclease/exonuclease/phosphatase" evidence="1">
    <location>
        <begin position="51"/>
        <end position="175"/>
    </location>
</feature>
<dbReference type="PANTHER" id="PTHR35218:SF9">
    <property type="entry name" value="ENDONUCLEASE_EXONUCLEASE_PHOSPHATASE DOMAIN-CONTAINING PROTEIN"/>
    <property type="match status" value="1"/>
</dbReference>
<organism evidence="2">
    <name type="scientific">Sesamum radiatum</name>
    <name type="common">Black benniseed</name>
    <dbReference type="NCBI Taxonomy" id="300843"/>
    <lineage>
        <taxon>Eukaryota</taxon>
        <taxon>Viridiplantae</taxon>
        <taxon>Streptophyta</taxon>
        <taxon>Embryophyta</taxon>
        <taxon>Tracheophyta</taxon>
        <taxon>Spermatophyta</taxon>
        <taxon>Magnoliopsida</taxon>
        <taxon>eudicotyledons</taxon>
        <taxon>Gunneridae</taxon>
        <taxon>Pentapetalae</taxon>
        <taxon>asterids</taxon>
        <taxon>lamiids</taxon>
        <taxon>Lamiales</taxon>
        <taxon>Pedaliaceae</taxon>
        <taxon>Sesamum</taxon>
    </lineage>
</organism>
<reference evidence="2" key="1">
    <citation type="submission" date="2020-06" db="EMBL/GenBank/DDBJ databases">
        <authorList>
            <person name="Li T."/>
            <person name="Hu X."/>
            <person name="Zhang T."/>
            <person name="Song X."/>
            <person name="Zhang H."/>
            <person name="Dai N."/>
            <person name="Sheng W."/>
            <person name="Hou X."/>
            <person name="Wei L."/>
        </authorList>
    </citation>
    <scope>NUCLEOTIDE SEQUENCE</scope>
    <source>
        <strain evidence="2">G02</strain>
        <tissue evidence="2">Leaf</tissue>
    </source>
</reference>
<gene>
    <name evidence="2" type="ORF">Sradi_0946700</name>
</gene>
<evidence type="ECO:0000313" key="2">
    <source>
        <dbReference type="EMBL" id="KAL0424119.1"/>
    </source>
</evidence>
<dbReference type="GO" id="GO:0003824">
    <property type="term" value="F:catalytic activity"/>
    <property type="evidence" value="ECO:0007669"/>
    <property type="project" value="InterPro"/>
</dbReference>
<proteinExistence type="predicted"/>
<dbReference type="PANTHER" id="PTHR35218">
    <property type="entry name" value="RNASE H DOMAIN-CONTAINING PROTEIN"/>
    <property type="match status" value="1"/>
</dbReference>
<reference evidence="2" key="2">
    <citation type="journal article" date="2024" name="Plant">
        <title>Genomic evolution and insights into agronomic trait innovations of Sesamum species.</title>
        <authorList>
            <person name="Miao H."/>
            <person name="Wang L."/>
            <person name="Qu L."/>
            <person name="Liu H."/>
            <person name="Sun Y."/>
            <person name="Le M."/>
            <person name="Wang Q."/>
            <person name="Wei S."/>
            <person name="Zheng Y."/>
            <person name="Lin W."/>
            <person name="Duan Y."/>
            <person name="Cao H."/>
            <person name="Xiong S."/>
            <person name="Wang X."/>
            <person name="Wei L."/>
            <person name="Li C."/>
            <person name="Ma Q."/>
            <person name="Ju M."/>
            <person name="Zhao R."/>
            <person name="Li G."/>
            <person name="Mu C."/>
            <person name="Tian Q."/>
            <person name="Mei H."/>
            <person name="Zhang T."/>
            <person name="Gao T."/>
            <person name="Zhang H."/>
        </authorList>
    </citation>
    <scope>NUCLEOTIDE SEQUENCE</scope>
    <source>
        <strain evidence="2">G02</strain>
    </source>
</reference>
<dbReference type="Gene3D" id="3.60.10.10">
    <property type="entry name" value="Endonuclease/exonuclease/phosphatase"/>
    <property type="match status" value="1"/>
</dbReference>
<dbReference type="AlphaFoldDB" id="A0AAW2V3A7"/>
<dbReference type="SUPFAM" id="SSF56219">
    <property type="entry name" value="DNase I-like"/>
    <property type="match status" value="1"/>
</dbReference>
<evidence type="ECO:0000259" key="1">
    <source>
        <dbReference type="Pfam" id="PF03372"/>
    </source>
</evidence>
<comment type="caution">
    <text evidence="2">The sequence shown here is derived from an EMBL/GenBank/DDBJ whole genome shotgun (WGS) entry which is preliminary data.</text>
</comment>
<sequence length="198" mass="22798">MKSPVILHSPFLRNLAGTVQHFPISRICWWRLPCSPTKSHEYSSVELSGSVKGLRDLIRTNNPLLVFLAETKCHSSQIEKLKRNFDLFGCSVDSQGKSGGLVLLWQKSVDVQLQSYSRYHIDVSVRLENSEDWWRFSGVYGEPDTSKRTEFWNLLSRLHDQSPRPWLCAGDFNEILEQFEKKGGLYERNGKYAIFGTV</sequence>
<protein>
    <recommendedName>
        <fullName evidence="1">Endonuclease/exonuclease/phosphatase domain-containing protein</fullName>
    </recommendedName>
</protein>
<dbReference type="Pfam" id="PF03372">
    <property type="entry name" value="Exo_endo_phos"/>
    <property type="match status" value="1"/>
</dbReference>
<dbReference type="InterPro" id="IPR036691">
    <property type="entry name" value="Endo/exonu/phosph_ase_sf"/>
</dbReference>
<dbReference type="EMBL" id="JACGWJ010000004">
    <property type="protein sequence ID" value="KAL0424119.1"/>
    <property type="molecule type" value="Genomic_DNA"/>
</dbReference>
<dbReference type="InterPro" id="IPR005135">
    <property type="entry name" value="Endo/exonuclease/phosphatase"/>
</dbReference>